<dbReference type="InterPro" id="IPR007433">
    <property type="entry name" value="DUF481"/>
</dbReference>
<dbReference type="EMBL" id="CP036268">
    <property type="protein sequence ID" value="QDT37118.1"/>
    <property type="molecule type" value="Genomic_DNA"/>
</dbReference>
<keyword evidence="2" id="KW-1185">Reference proteome</keyword>
<evidence type="ECO:0000313" key="1">
    <source>
        <dbReference type="EMBL" id="QDT37118.1"/>
    </source>
</evidence>
<dbReference type="Proteomes" id="UP000317318">
    <property type="component" value="Chromosome"/>
</dbReference>
<dbReference type="RefSeq" id="WP_145363261.1">
    <property type="nucleotide sequence ID" value="NZ_CP036268.1"/>
</dbReference>
<dbReference type="Pfam" id="PF04338">
    <property type="entry name" value="DUF481"/>
    <property type="match status" value="1"/>
</dbReference>
<accession>A0A517QZS2</accession>
<sequence>MFEHTPICGPDTLTRFEAVILPSTRLAAFLLAVGVIGVCAASDPAGVIVFDNGERLDGQCRRIENGVMTWVLRQGGTVEIPINLVKSFEAAVPSVVPPAPAPPPGESDTLDDELSAFDRALRVMEVPPPVAELDDIAVMPTQYLTEPLRLSFWWRVKEALADASDSLFDEAGEWTKEIRLGGYWTEGNTRTSTLSFGGEFEREYRQMTADLEWSGQYKTAESEAVENRWWANGTLDFEKDDNWIVFVTARHEYDEFEDLLYRGSYAGGLGYRFINNKEKRLILRAGPGLTLEYFEDPLGARQTPDMFGELEFRYPILWRTSFDHKSTINQSFDDIGILRATNLSSLNIDLDEERLWALRVAARHEYNSDPNEGRGENDFTMTLQLVFHRQGASRVKFRPR</sequence>
<evidence type="ECO:0000313" key="2">
    <source>
        <dbReference type="Proteomes" id="UP000317318"/>
    </source>
</evidence>
<dbReference type="KEGG" id="svp:Pan189_14860"/>
<dbReference type="OrthoDB" id="209144at2"/>
<dbReference type="AlphaFoldDB" id="A0A517QZS2"/>
<reference evidence="1 2" key="1">
    <citation type="submission" date="2019-02" db="EMBL/GenBank/DDBJ databases">
        <title>Deep-cultivation of Planctomycetes and their phenomic and genomic characterization uncovers novel biology.</title>
        <authorList>
            <person name="Wiegand S."/>
            <person name="Jogler M."/>
            <person name="Boedeker C."/>
            <person name="Pinto D."/>
            <person name="Vollmers J."/>
            <person name="Rivas-Marin E."/>
            <person name="Kohn T."/>
            <person name="Peeters S.H."/>
            <person name="Heuer A."/>
            <person name="Rast P."/>
            <person name="Oberbeckmann S."/>
            <person name="Bunk B."/>
            <person name="Jeske O."/>
            <person name="Meyerdierks A."/>
            <person name="Storesund J.E."/>
            <person name="Kallscheuer N."/>
            <person name="Luecker S."/>
            <person name="Lage O.M."/>
            <person name="Pohl T."/>
            <person name="Merkel B.J."/>
            <person name="Hornburger P."/>
            <person name="Mueller R.-W."/>
            <person name="Bruemmer F."/>
            <person name="Labrenz M."/>
            <person name="Spormann A.M."/>
            <person name="Op den Camp H."/>
            <person name="Overmann J."/>
            <person name="Amann R."/>
            <person name="Jetten M.S.M."/>
            <person name="Mascher T."/>
            <person name="Medema M.H."/>
            <person name="Devos D.P."/>
            <person name="Kaster A.-K."/>
            <person name="Ovreas L."/>
            <person name="Rohde M."/>
            <person name="Galperin M.Y."/>
            <person name="Jogler C."/>
        </authorList>
    </citation>
    <scope>NUCLEOTIDE SEQUENCE [LARGE SCALE GENOMIC DNA]</scope>
    <source>
        <strain evidence="1 2">Pan189</strain>
    </source>
</reference>
<gene>
    <name evidence="1" type="ORF">Pan189_14860</name>
</gene>
<protein>
    <recommendedName>
        <fullName evidence="3">DUF481 domain-containing protein</fullName>
    </recommendedName>
</protein>
<name>A0A517QZS2_9PLAN</name>
<organism evidence="1 2">
    <name type="scientific">Stratiformator vulcanicus</name>
    <dbReference type="NCBI Taxonomy" id="2527980"/>
    <lineage>
        <taxon>Bacteria</taxon>
        <taxon>Pseudomonadati</taxon>
        <taxon>Planctomycetota</taxon>
        <taxon>Planctomycetia</taxon>
        <taxon>Planctomycetales</taxon>
        <taxon>Planctomycetaceae</taxon>
        <taxon>Stratiformator</taxon>
    </lineage>
</organism>
<proteinExistence type="predicted"/>
<evidence type="ECO:0008006" key="3">
    <source>
        <dbReference type="Google" id="ProtNLM"/>
    </source>
</evidence>